<comment type="catalytic activity">
    <reaction evidence="3">
        <text>L-aspartate + L-glutamine + ATP + H2O = L-asparagine + L-glutamate + AMP + diphosphate + H(+)</text>
        <dbReference type="Rhea" id="RHEA:12228"/>
        <dbReference type="ChEBI" id="CHEBI:15377"/>
        <dbReference type="ChEBI" id="CHEBI:15378"/>
        <dbReference type="ChEBI" id="CHEBI:29985"/>
        <dbReference type="ChEBI" id="CHEBI:29991"/>
        <dbReference type="ChEBI" id="CHEBI:30616"/>
        <dbReference type="ChEBI" id="CHEBI:33019"/>
        <dbReference type="ChEBI" id="CHEBI:58048"/>
        <dbReference type="ChEBI" id="CHEBI:58359"/>
        <dbReference type="ChEBI" id="CHEBI:456215"/>
        <dbReference type="EC" id="6.3.5.4"/>
    </reaction>
</comment>
<dbReference type="SUPFAM" id="SSF52402">
    <property type="entry name" value="Adenine nucleotide alpha hydrolases-like"/>
    <property type="match status" value="1"/>
</dbReference>
<dbReference type="InterPro" id="IPR051786">
    <property type="entry name" value="ASN_synthetase/amidase"/>
</dbReference>
<evidence type="ECO:0000313" key="5">
    <source>
        <dbReference type="EMBL" id="SME95799.1"/>
    </source>
</evidence>
<protein>
    <recommendedName>
        <fullName evidence="2">asparagine synthase (glutamine-hydrolyzing)</fullName>
        <ecNumber evidence="2">6.3.5.4</ecNumber>
    </recommendedName>
</protein>
<sequence>MRFWTLLVNYEAAEAQGYIDKVVSLLREVDVRRVRRKDLDWARLLEIDLELAPRRCPPAAPEPLSGNAVYSGWLRDPCLDRIHSALRDDALVVDPLAAAAVGEFSYAAIGAQGATAATDHYATHPVYYRQGEQGRWIVANDLRLVLAAPDMAVAIDRRACREFLTHTVMVNENELGNGATFFSSVRKLEPGAALEIARDGRSHEIVRRPPGAALPHAVRVASTRQDYVEAFKEVFGQCVRDRMAASPTGLLLSGGIDSSAVLGAALSAGASPPFCVSVAFDDPHLVMSQDDKLVTSLFEACDLPHRIVYADGILRLPTIDDASAYVDGPDSAANPLVKEACAAALRQRGISLVMTGEGGDVVLGEAMHEFIVDGIRESDGMAGVHRYLSRHLGLRPGSRAYCRKLLEAALPYFGHRALRAEARSDARASLPGYLMPALREAESQFRSERGHGRTDRPPSFAPRRFRYVAHRYMHGMLFPRASYFDTLNVQCLNSHPFLDPRMMAFALSCPPHMHHDYFELDRANPYASAKMLARLAYRHELPPAVCAKTHKTSYAGMARRMFHNSGRALYALAAQPMLLEQWGLVDQKTFRRHLCAYIAATEDPNANLGINYHYIRGVCDLEVWLRRFCGTRAEIDAQLAFRPLRALA</sequence>
<dbReference type="PANTHER" id="PTHR43284:SF1">
    <property type="entry name" value="ASPARAGINE SYNTHETASE"/>
    <property type="match status" value="1"/>
</dbReference>
<dbReference type="Pfam" id="PF00733">
    <property type="entry name" value="Asn_synthase"/>
    <property type="match status" value="1"/>
</dbReference>
<dbReference type="SUPFAM" id="SSF56235">
    <property type="entry name" value="N-terminal nucleophile aminohydrolases (Ntn hydrolases)"/>
    <property type="match status" value="1"/>
</dbReference>
<evidence type="ECO:0000256" key="1">
    <source>
        <dbReference type="ARBA" id="ARBA00005187"/>
    </source>
</evidence>
<dbReference type="GO" id="GO:0004066">
    <property type="term" value="F:asparagine synthase (glutamine-hydrolyzing) activity"/>
    <property type="evidence" value="ECO:0007669"/>
    <property type="project" value="UniProtKB-EC"/>
</dbReference>
<dbReference type="STRING" id="28094.SAMN06295900_101337"/>
<keyword evidence="6" id="KW-1185">Reference proteome</keyword>
<dbReference type="PANTHER" id="PTHR43284">
    <property type="entry name" value="ASPARAGINE SYNTHETASE (GLUTAMINE-HYDROLYZING)"/>
    <property type="match status" value="1"/>
</dbReference>
<dbReference type="EC" id="6.3.5.4" evidence="2"/>
<evidence type="ECO:0000256" key="3">
    <source>
        <dbReference type="ARBA" id="ARBA00048741"/>
    </source>
</evidence>
<evidence type="ECO:0000256" key="2">
    <source>
        <dbReference type="ARBA" id="ARBA00012737"/>
    </source>
</evidence>
<name>A0A1X7CFN2_TRICW</name>
<proteinExistence type="predicted"/>
<dbReference type="InterPro" id="IPR014729">
    <property type="entry name" value="Rossmann-like_a/b/a_fold"/>
</dbReference>
<dbReference type="InterPro" id="IPR029055">
    <property type="entry name" value="Ntn_hydrolases_N"/>
</dbReference>
<dbReference type="Gene3D" id="3.60.20.10">
    <property type="entry name" value="Glutamine Phosphoribosylpyrophosphate, subunit 1, domain 1"/>
    <property type="match status" value="1"/>
</dbReference>
<accession>A0A1X7CFN2</accession>
<comment type="pathway">
    <text evidence="1">Amino-acid biosynthesis; L-asparagine biosynthesis; L-asparagine from L-aspartate (L-Gln route): step 1/1.</text>
</comment>
<evidence type="ECO:0000313" key="6">
    <source>
        <dbReference type="Proteomes" id="UP000192911"/>
    </source>
</evidence>
<gene>
    <name evidence="5" type="ORF">SAMN06295900_101337</name>
</gene>
<evidence type="ECO:0000259" key="4">
    <source>
        <dbReference type="Pfam" id="PF00733"/>
    </source>
</evidence>
<dbReference type="GO" id="GO:0005829">
    <property type="term" value="C:cytosol"/>
    <property type="evidence" value="ECO:0007669"/>
    <property type="project" value="TreeGrafter"/>
</dbReference>
<dbReference type="AlphaFoldDB" id="A0A1X7CFN2"/>
<dbReference type="EMBL" id="FXAH01000001">
    <property type="protein sequence ID" value="SME95799.1"/>
    <property type="molecule type" value="Genomic_DNA"/>
</dbReference>
<reference evidence="6" key="1">
    <citation type="submission" date="2017-04" db="EMBL/GenBank/DDBJ databases">
        <authorList>
            <person name="Varghese N."/>
            <person name="Submissions S."/>
        </authorList>
    </citation>
    <scope>NUCLEOTIDE SEQUENCE [LARGE SCALE GENOMIC DNA]</scope>
    <source>
        <strain evidence="6">Ballard 720</strain>
    </source>
</reference>
<feature type="domain" description="Asparagine synthetase" evidence="4">
    <location>
        <begin position="231"/>
        <end position="602"/>
    </location>
</feature>
<dbReference type="Proteomes" id="UP000192911">
    <property type="component" value="Unassembled WGS sequence"/>
</dbReference>
<dbReference type="GO" id="GO:0006529">
    <property type="term" value="P:asparagine biosynthetic process"/>
    <property type="evidence" value="ECO:0007669"/>
    <property type="project" value="InterPro"/>
</dbReference>
<organism evidence="5 6">
    <name type="scientific">Trinickia caryophylli</name>
    <name type="common">Paraburkholderia caryophylli</name>
    <dbReference type="NCBI Taxonomy" id="28094"/>
    <lineage>
        <taxon>Bacteria</taxon>
        <taxon>Pseudomonadati</taxon>
        <taxon>Pseudomonadota</taxon>
        <taxon>Betaproteobacteria</taxon>
        <taxon>Burkholderiales</taxon>
        <taxon>Burkholderiaceae</taxon>
        <taxon>Trinickia</taxon>
    </lineage>
</organism>
<dbReference type="Gene3D" id="3.40.50.620">
    <property type="entry name" value="HUPs"/>
    <property type="match status" value="1"/>
</dbReference>
<dbReference type="InterPro" id="IPR001962">
    <property type="entry name" value="Asn_synthase"/>
</dbReference>